<name>A0ACB0JAI6_TRIPR</name>
<dbReference type="EMBL" id="CASHSV030000024">
    <property type="protein sequence ID" value="CAJ2642063.1"/>
    <property type="molecule type" value="Genomic_DNA"/>
</dbReference>
<proteinExistence type="predicted"/>
<evidence type="ECO:0000313" key="1">
    <source>
        <dbReference type="EMBL" id="CAJ2642063.1"/>
    </source>
</evidence>
<dbReference type="Proteomes" id="UP001177021">
    <property type="component" value="Unassembled WGS sequence"/>
</dbReference>
<reference evidence="1" key="1">
    <citation type="submission" date="2023-10" db="EMBL/GenBank/DDBJ databases">
        <authorList>
            <person name="Rodriguez Cubillos JULIANA M."/>
            <person name="De Vega J."/>
        </authorList>
    </citation>
    <scope>NUCLEOTIDE SEQUENCE</scope>
</reference>
<organism evidence="1 2">
    <name type="scientific">Trifolium pratense</name>
    <name type="common">Red clover</name>
    <dbReference type="NCBI Taxonomy" id="57577"/>
    <lineage>
        <taxon>Eukaryota</taxon>
        <taxon>Viridiplantae</taxon>
        <taxon>Streptophyta</taxon>
        <taxon>Embryophyta</taxon>
        <taxon>Tracheophyta</taxon>
        <taxon>Spermatophyta</taxon>
        <taxon>Magnoliopsida</taxon>
        <taxon>eudicotyledons</taxon>
        <taxon>Gunneridae</taxon>
        <taxon>Pentapetalae</taxon>
        <taxon>rosids</taxon>
        <taxon>fabids</taxon>
        <taxon>Fabales</taxon>
        <taxon>Fabaceae</taxon>
        <taxon>Papilionoideae</taxon>
        <taxon>50 kb inversion clade</taxon>
        <taxon>NPAAA clade</taxon>
        <taxon>Hologalegina</taxon>
        <taxon>IRL clade</taxon>
        <taxon>Trifolieae</taxon>
        <taxon>Trifolium</taxon>
    </lineage>
</organism>
<evidence type="ECO:0000313" key="2">
    <source>
        <dbReference type="Proteomes" id="UP001177021"/>
    </source>
</evidence>
<gene>
    <name evidence="1" type="ORF">MILVUS5_LOCUS11597</name>
</gene>
<comment type="caution">
    <text evidence="1">The sequence shown here is derived from an EMBL/GenBank/DDBJ whole genome shotgun (WGS) entry which is preliminary data.</text>
</comment>
<protein>
    <submittedName>
        <fullName evidence="1">Uncharacterized protein</fullName>
    </submittedName>
</protein>
<accession>A0ACB0JAI6</accession>
<keyword evidence="2" id="KW-1185">Reference proteome</keyword>
<sequence length="64" mass="7258">MRIELIDLVLFTIYGHDEGNHKNDETYSGDPCSVAGGTEEVLRYEDGVGCYFLDIGKPRHLNFH</sequence>